<sequence>MGLLTVQRANKLRFYARSALERALIPDAFYRVRLGKKLARLSAYDAEAMLDRVGYYNQLDRPFSLSDSAVALKELTGDVASAYFYDYRALMRYFPVEVRADVEFGDISFNQPHPTLVKSRPIGSGNENNILLKLNSVRHFIPIHDPVDYAEKKDMLVWRGAAWKKWRKDFLKQYWNHPLCDVGQVNPPSETAPAEWVKPKMSIAEQLQYKFILSIEGNDVATNLKWIAQSNSLCFMTRPKFETWMMEGRLTGGEHYVELRDDYADLPEKVEHYTAHPQEAREIIRNLQHYYRLFTDHRADELISLMVVKKYLELSGQALRGGQ</sequence>
<gene>
    <name evidence="3" type="ORF">P9H32_17405</name>
</gene>
<dbReference type="RefSeq" id="WP_322610183.1">
    <property type="nucleotide sequence ID" value="NZ_JARVCO010000012.1"/>
</dbReference>
<dbReference type="Proteomes" id="UP001290861">
    <property type="component" value="Unassembled WGS sequence"/>
</dbReference>
<evidence type="ECO:0000313" key="3">
    <source>
        <dbReference type="EMBL" id="MDZ8120410.1"/>
    </source>
</evidence>
<evidence type="ECO:0000259" key="2">
    <source>
        <dbReference type="SMART" id="SM00672"/>
    </source>
</evidence>
<proteinExistence type="predicted"/>
<dbReference type="InterPro" id="IPR051091">
    <property type="entry name" value="O-Glucosyltr/Glycosyltrsf_90"/>
</dbReference>
<keyword evidence="1 3" id="KW-0808">Transferase</keyword>
<dbReference type="PANTHER" id="PTHR12203">
    <property type="entry name" value="KDEL LYS-ASP-GLU-LEU CONTAINING - RELATED"/>
    <property type="match status" value="1"/>
</dbReference>
<protein>
    <submittedName>
        <fullName evidence="3">Glycosyl transferase family 90</fullName>
    </submittedName>
</protein>
<reference evidence="3 4" key="1">
    <citation type="journal article" date="2024" name="Appl. Environ. Microbiol.">
        <title>Pontiella agarivorans sp. nov., a novel marine anaerobic bacterium capable of degrading macroalgal polysaccharides and fixing nitrogen.</title>
        <authorList>
            <person name="Liu N."/>
            <person name="Kivenson V."/>
            <person name="Peng X."/>
            <person name="Cui Z."/>
            <person name="Lankiewicz T.S."/>
            <person name="Gosselin K.M."/>
            <person name="English C.J."/>
            <person name="Blair E.M."/>
            <person name="O'Malley M.A."/>
            <person name="Valentine D.L."/>
        </authorList>
    </citation>
    <scope>NUCLEOTIDE SEQUENCE [LARGE SCALE GENOMIC DNA]</scope>
    <source>
        <strain evidence="3 4">NLcol2</strain>
    </source>
</reference>
<dbReference type="PANTHER" id="PTHR12203:SF35">
    <property type="entry name" value="PROTEIN O-GLUCOSYLTRANSFERASE 1"/>
    <property type="match status" value="1"/>
</dbReference>
<comment type="caution">
    <text evidence="3">The sequence shown here is derived from an EMBL/GenBank/DDBJ whole genome shotgun (WGS) entry which is preliminary data.</text>
</comment>
<dbReference type="GO" id="GO:0016740">
    <property type="term" value="F:transferase activity"/>
    <property type="evidence" value="ECO:0007669"/>
    <property type="project" value="UniProtKB-KW"/>
</dbReference>
<evidence type="ECO:0000313" key="4">
    <source>
        <dbReference type="Proteomes" id="UP001290861"/>
    </source>
</evidence>
<accession>A0ABU5N1U3</accession>
<dbReference type="EMBL" id="JARVCO010000012">
    <property type="protein sequence ID" value="MDZ8120410.1"/>
    <property type="molecule type" value="Genomic_DNA"/>
</dbReference>
<feature type="domain" description="Glycosyl transferase CAP10" evidence="2">
    <location>
        <begin position="59"/>
        <end position="309"/>
    </location>
</feature>
<evidence type="ECO:0000256" key="1">
    <source>
        <dbReference type="ARBA" id="ARBA00022679"/>
    </source>
</evidence>
<dbReference type="InterPro" id="IPR006598">
    <property type="entry name" value="CAP10"/>
</dbReference>
<dbReference type="SMART" id="SM00672">
    <property type="entry name" value="CAP10"/>
    <property type="match status" value="1"/>
</dbReference>
<keyword evidence="4" id="KW-1185">Reference proteome</keyword>
<dbReference type="Pfam" id="PF05686">
    <property type="entry name" value="Glyco_transf_90"/>
    <property type="match status" value="1"/>
</dbReference>
<name>A0ABU5N1U3_9BACT</name>
<organism evidence="3 4">
    <name type="scientific">Pontiella agarivorans</name>
    <dbReference type="NCBI Taxonomy" id="3038953"/>
    <lineage>
        <taxon>Bacteria</taxon>
        <taxon>Pseudomonadati</taxon>
        <taxon>Kiritimatiellota</taxon>
        <taxon>Kiritimatiellia</taxon>
        <taxon>Kiritimatiellales</taxon>
        <taxon>Pontiellaceae</taxon>
        <taxon>Pontiella</taxon>
    </lineage>
</organism>